<proteinExistence type="predicted"/>
<dbReference type="RefSeq" id="WP_110501885.1">
    <property type="nucleotide sequence ID" value="NZ_QJVD01000017.1"/>
</dbReference>
<evidence type="ECO:0000256" key="2">
    <source>
        <dbReference type="ARBA" id="ARBA00022692"/>
    </source>
</evidence>
<evidence type="ECO:0000256" key="4">
    <source>
        <dbReference type="ARBA" id="ARBA00023136"/>
    </source>
</evidence>
<evidence type="ECO:0000313" key="7">
    <source>
        <dbReference type="Proteomes" id="UP000247832"/>
    </source>
</evidence>
<comment type="caution">
    <text evidence="6">The sequence shown here is derived from an EMBL/GenBank/DDBJ whole genome shotgun (WGS) entry which is preliminary data.</text>
</comment>
<feature type="transmembrane region" description="Helical" evidence="5">
    <location>
        <begin position="455"/>
        <end position="473"/>
    </location>
</feature>
<dbReference type="PANTHER" id="PTHR47547">
    <property type="match status" value="1"/>
</dbReference>
<evidence type="ECO:0000313" key="6">
    <source>
        <dbReference type="EMBL" id="PYI66176.1"/>
    </source>
</evidence>
<feature type="transmembrane region" description="Helical" evidence="5">
    <location>
        <begin position="259"/>
        <end position="283"/>
    </location>
</feature>
<protein>
    <submittedName>
        <fullName evidence="6">Amino acid permease</fullName>
    </submittedName>
</protein>
<comment type="subcellular location">
    <subcellularLocation>
        <location evidence="1">Membrane</location>
        <topology evidence="1">Multi-pass membrane protein</topology>
    </subcellularLocation>
</comment>
<dbReference type="PIRSF" id="PIRSF006060">
    <property type="entry name" value="AA_transporter"/>
    <property type="match status" value="1"/>
</dbReference>
<dbReference type="GO" id="GO:0016020">
    <property type="term" value="C:membrane"/>
    <property type="evidence" value="ECO:0007669"/>
    <property type="project" value="UniProtKB-SubCell"/>
</dbReference>
<name>A0A2V5LVP0_9MICC</name>
<feature type="transmembrane region" description="Helical" evidence="5">
    <location>
        <begin position="426"/>
        <end position="449"/>
    </location>
</feature>
<feature type="transmembrane region" description="Helical" evidence="5">
    <location>
        <begin position="514"/>
        <end position="532"/>
    </location>
</feature>
<dbReference type="PANTHER" id="PTHR47547:SF1">
    <property type="entry name" value="ASPARTATE-PROTON SYMPORTER"/>
    <property type="match status" value="1"/>
</dbReference>
<evidence type="ECO:0000256" key="1">
    <source>
        <dbReference type="ARBA" id="ARBA00004141"/>
    </source>
</evidence>
<feature type="transmembrane region" description="Helical" evidence="5">
    <location>
        <begin position="391"/>
        <end position="414"/>
    </location>
</feature>
<dbReference type="OrthoDB" id="9762947at2"/>
<feature type="transmembrane region" description="Helical" evidence="5">
    <location>
        <begin position="24"/>
        <end position="44"/>
    </location>
</feature>
<reference evidence="6 7" key="1">
    <citation type="submission" date="2018-05" db="EMBL/GenBank/DDBJ databases">
        <title>Genetic diversity of glacier-inhabiting Cryobacterium bacteria in China and description of Cryobacterium mengkeensis sp. nov. and Arthrobacter glacialis sp. nov.</title>
        <authorList>
            <person name="Liu Q."/>
            <person name="Xin Y.-H."/>
        </authorList>
    </citation>
    <scope>NUCLEOTIDE SEQUENCE [LARGE SCALE GENOMIC DNA]</scope>
    <source>
        <strain evidence="6 7">LI2</strain>
    </source>
</reference>
<feature type="transmembrane region" description="Helical" evidence="5">
    <location>
        <begin position="366"/>
        <end position="385"/>
    </location>
</feature>
<keyword evidence="2 5" id="KW-0812">Transmembrane</keyword>
<dbReference type="Proteomes" id="UP000247832">
    <property type="component" value="Unassembled WGS sequence"/>
</dbReference>
<feature type="transmembrane region" description="Helical" evidence="5">
    <location>
        <begin position="485"/>
        <end position="502"/>
    </location>
</feature>
<dbReference type="InterPro" id="IPR002293">
    <property type="entry name" value="AA/rel_permease1"/>
</dbReference>
<feature type="transmembrane region" description="Helical" evidence="5">
    <location>
        <begin position="181"/>
        <end position="200"/>
    </location>
</feature>
<organism evidence="6 7">
    <name type="scientific">Arthrobacter livingstonensis</name>
    <dbReference type="NCBI Taxonomy" id="670078"/>
    <lineage>
        <taxon>Bacteria</taxon>
        <taxon>Bacillati</taxon>
        <taxon>Actinomycetota</taxon>
        <taxon>Actinomycetes</taxon>
        <taxon>Micrococcales</taxon>
        <taxon>Micrococcaceae</taxon>
        <taxon>Arthrobacter</taxon>
    </lineage>
</organism>
<dbReference type="GO" id="GO:0022857">
    <property type="term" value="F:transmembrane transporter activity"/>
    <property type="evidence" value="ECO:0007669"/>
    <property type="project" value="InterPro"/>
</dbReference>
<dbReference type="InterPro" id="IPR052962">
    <property type="entry name" value="AA_Transporter_AGT"/>
</dbReference>
<feature type="transmembrane region" description="Helical" evidence="5">
    <location>
        <begin position="56"/>
        <end position="78"/>
    </location>
</feature>
<dbReference type="Pfam" id="PF13520">
    <property type="entry name" value="AA_permease_2"/>
    <property type="match status" value="1"/>
</dbReference>
<keyword evidence="4 5" id="KW-0472">Membrane</keyword>
<gene>
    <name evidence="6" type="ORF">CVV68_15405</name>
</gene>
<dbReference type="EMBL" id="QJVD01000017">
    <property type="protein sequence ID" value="PYI66176.1"/>
    <property type="molecule type" value="Genomic_DNA"/>
</dbReference>
<sequence length="562" mass="60942">MSAATERSPQGGLPHQGTKLKRHLGPVGLLFTAIGSIIGSGWLFGAYNASQIAGPAAIFSWLIAGLMVMMIGLCYAELGPMFPVSGGVVRYPHLVWGSFASYSLGFITWVSSAAVPAIEVEGALTYATRYAPFTVAQRVSGLTVHTLTPLGLVIAVVLMAVFVVINFYGVRLFAQINNVLVWWKLAIIVLVIATFLIMAFGTTQMGSVKNFTSLGFAPSGASAIFTCIATAGITFSFLGFRQGIELAGETTNPKRNIPFAIIGSLTITAAIYALLQVAFTMGIPEHVLQSSGAWSHLSFTNDAGPLAALATLGGLTWLAYLLYADAIISPLDTGLIYTTIAARVSYAQGRNGNAPRWLARTNRHGVPHWSLFLTFVVGLIMFLPFPSWQQLVGFITSATVLSFGSGPLVVATLRRQMGDRVRPFRLPGGFTIPLIAFYCANLIVFWGGWTVNLKIFITILLGYILLVIFEFTGDRSIKPKLDFKAGALWLIPWLVLVGFQSWLMDPTAHPGLFWWAFLSNAVITVIVFFIALRTHLPLAEVQNYIDDAEEESREEEAELGTV</sequence>
<feature type="transmembrane region" description="Helical" evidence="5">
    <location>
        <begin position="99"/>
        <end position="118"/>
    </location>
</feature>
<feature type="transmembrane region" description="Helical" evidence="5">
    <location>
        <begin position="150"/>
        <end position="169"/>
    </location>
</feature>
<accession>A0A2V5LVP0</accession>
<keyword evidence="3 5" id="KW-1133">Transmembrane helix</keyword>
<dbReference type="Gene3D" id="1.20.1740.10">
    <property type="entry name" value="Amino acid/polyamine transporter I"/>
    <property type="match status" value="1"/>
</dbReference>
<evidence type="ECO:0000256" key="5">
    <source>
        <dbReference type="SAM" id="Phobius"/>
    </source>
</evidence>
<dbReference type="AlphaFoldDB" id="A0A2V5LVP0"/>
<evidence type="ECO:0000256" key="3">
    <source>
        <dbReference type="ARBA" id="ARBA00022989"/>
    </source>
</evidence>
<feature type="transmembrane region" description="Helical" evidence="5">
    <location>
        <begin position="303"/>
        <end position="323"/>
    </location>
</feature>
<feature type="transmembrane region" description="Helical" evidence="5">
    <location>
        <begin position="220"/>
        <end position="238"/>
    </location>
</feature>
<keyword evidence="7" id="KW-1185">Reference proteome</keyword>